<reference evidence="8" key="1">
    <citation type="journal article" date="2019" name="Int. J. Syst. Evol. Microbiol.">
        <title>The Global Catalogue of Microorganisms (GCM) 10K type strain sequencing project: providing services to taxonomists for standard genome sequencing and annotation.</title>
        <authorList>
            <consortium name="The Broad Institute Genomics Platform"/>
            <consortium name="The Broad Institute Genome Sequencing Center for Infectious Disease"/>
            <person name="Wu L."/>
            <person name="Ma J."/>
        </authorList>
    </citation>
    <scope>NUCLEOTIDE SEQUENCE [LARGE SCALE GENOMIC DNA]</scope>
    <source>
        <strain evidence="8">JCM 17342</strain>
    </source>
</reference>
<dbReference type="HAMAP" id="MF_01600">
    <property type="entry name" value="UPF0182"/>
    <property type="match status" value="1"/>
</dbReference>
<evidence type="ECO:0000256" key="3">
    <source>
        <dbReference type="ARBA" id="ARBA00022989"/>
    </source>
</evidence>
<feature type="transmembrane region" description="Helical" evidence="5">
    <location>
        <begin position="286"/>
        <end position="306"/>
    </location>
</feature>
<feature type="transmembrane region" description="Helical" evidence="5">
    <location>
        <begin position="112"/>
        <end position="131"/>
    </location>
</feature>
<gene>
    <name evidence="7" type="ORF">GCM10022247_65320</name>
</gene>
<comment type="caution">
    <text evidence="7">The sequence shown here is derived from an EMBL/GenBank/DDBJ whole genome shotgun (WGS) entry which is preliminary data.</text>
</comment>
<dbReference type="NCBIfam" id="NF009097">
    <property type="entry name" value="PRK12438.1"/>
    <property type="match status" value="1"/>
</dbReference>
<proteinExistence type="inferred from homology"/>
<keyword evidence="3 5" id="KW-1133">Transmembrane helix</keyword>
<evidence type="ECO:0000313" key="7">
    <source>
        <dbReference type="EMBL" id="GAA4031153.1"/>
    </source>
</evidence>
<keyword evidence="1 5" id="KW-1003">Cell membrane</keyword>
<keyword evidence="2 5" id="KW-0812">Transmembrane</keyword>
<keyword evidence="4 5" id="KW-0472">Membrane</keyword>
<name>A0ABP7TTR4_9PSEU</name>
<accession>A0ABP7TTR4</accession>
<keyword evidence="8" id="KW-1185">Reference proteome</keyword>
<comment type="subcellular location">
    <subcellularLocation>
        <location evidence="5">Cell membrane</location>
        <topology evidence="5">Multi-pass membrane protein</topology>
    </subcellularLocation>
</comment>
<evidence type="ECO:0000256" key="1">
    <source>
        <dbReference type="ARBA" id="ARBA00022475"/>
    </source>
</evidence>
<feature type="transmembrane region" description="Helical" evidence="5">
    <location>
        <begin position="260"/>
        <end position="279"/>
    </location>
</feature>
<feature type="region of interest" description="Disordered" evidence="6">
    <location>
        <begin position="711"/>
        <end position="750"/>
    </location>
</feature>
<dbReference type="PANTHER" id="PTHR39344:SF1">
    <property type="entry name" value="UPF0182 PROTEIN SLL1060"/>
    <property type="match status" value="1"/>
</dbReference>
<comment type="similarity">
    <text evidence="5">Belongs to the UPF0182 family.</text>
</comment>
<dbReference type="Proteomes" id="UP001501747">
    <property type="component" value="Unassembled WGS sequence"/>
</dbReference>
<feature type="transmembrane region" description="Helical" evidence="5">
    <location>
        <begin position="167"/>
        <end position="193"/>
    </location>
</feature>
<dbReference type="InterPro" id="IPR005372">
    <property type="entry name" value="UPF0182"/>
</dbReference>
<sequence length="980" mass="107014">MAMRPPVGIPKLSKRSRIMLIIGAVLLAVIVAASRLLGTYVNWLWFGEVGFSTVFNTVLFTQIGLFVVMGLIVAGLLMLNLAIAYRARPVFVPVSGPDDPVSKYRSAIIQRLRLVGFAIPVVAFIAAGVAASSDWQIVQTFFNGERFGVTDPEFGIDIGFYAFGLPFYTWLISWGFVIVAASFVGALVTHYIFGGIRLAGRGGQLSAPARIQLAVLAGLFVLLYAASYFFDRYELLFSNRNSNFFGATYTDLHAVLPAKLILSIIAIFCAFAFFAAAFLRDLKIPAIATVLLVLSSLLVGAAWPALLEQFSVRPNAIQKESQSIERAIGATRDAYGLTPDKVTFTDYPGRSESTPQEIRTNSNNQGTISNVRLLDPNVLARTFTQQQQRKNFYGFGDKLDVDRYMVNGQLRDYIVAAREIDPKNLAENQQNWINRHLVYTHGNGFVAAPANTVNSALQDTSGQGGYPVYTVSDTSGQGDIKVDQPRIYYGELATDYAIVGGQDNGKDREYDSDTAAYRYTGAGGVSLGNLFNRLVFSAAYGERNILFSGSIGNESKILYNRDPKTRVKMTAPWLTLDSDPYPAVIDGKVKWIVDGYTTLENYPYAHRTQLSQATQTSQGVRQPAQQFSYIRNSVKATVDAYDGSVTLFAIDEKDPVLKTWSKVFPGTVKPSSEIPMSLREHFRYPEDLFKVQRELLAKYHVNRPDVFYSQNEFWDVPDDPTDEQQPNVQQPQPQQPGAPTPQSTQGGKLPPYYVIAQAPGQTKPTFQITSALTGLRREFLSAWVSASSDPADYGKMTVLQLPTTTQTMGPGQMQNQFFSASKVTEARTLFQNPNANAVNGNLLTLPVAGGLLYVEPIYIQRKDPNAFPQLARVLVGFGGRVGFSETLAGALEEVFGRGAGEGTTPPNPGGGATPPENPGGGGTPPPNPGGQQITAEQAKAIQDIGAAINRLRTATQSGDFAAIGQAQKDLEDATKRFNQK</sequence>
<evidence type="ECO:0000256" key="4">
    <source>
        <dbReference type="ARBA" id="ARBA00023136"/>
    </source>
</evidence>
<dbReference type="EMBL" id="BAABAL010000019">
    <property type="protein sequence ID" value="GAA4031153.1"/>
    <property type="molecule type" value="Genomic_DNA"/>
</dbReference>
<feature type="transmembrane region" description="Helical" evidence="5">
    <location>
        <begin position="58"/>
        <end position="79"/>
    </location>
</feature>
<evidence type="ECO:0000256" key="2">
    <source>
        <dbReference type="ARBA" id="ARBA00022692"/>
    </source>
</evidence>
<evidence type="ECO:0000313" key="8">
    <source>
        <dbReference type="Proteomes" id="UP001501747"/>
    </source>
</evidence>
<dbReference type="Pfam" id="PF03699">
    <property type="entry name" value="UPF0182"/>
    <property type="match status" value="1"/>
</dbReference>
<protein>
    <recommendedName>
        <fullName evidence="5">UPF0182 protein GCM10022247_65320</fullName>
    </recommendedName>
</protein>
<organism evidence="7 8">
    <name type="scientific">Allokutzneria multivorans</name>
    <dbReference type="NCBI Taxonomy" id="1142134"/>
    <lineage>
        <taxon>Bacteria</taxon>
        <taxon>Bacillati</taxon>
        <taxon>Actinomycetota</taxon>
        <taxon>Actinomycetes</taxon>
        <taxon>Pseudonocardiales</taxon>
        <taxon>Pseudonocardiaceae</taxon>
        <taxon>Allokutzneria</taxon>
    </lineage>
</organism>
<feature type="transmembrane region" description="Helical" evidence="5">
    <location>
        <begin position="20"/>
        <end position="46"/>
    </location>
</feature>
<evidence type="ECO:0000256" key="5">
    <source>
        <dbReference type="HAMAP-Rule" id="MF_01600"/>
    </source>
</evidence>
<dbReference type="NCBIfam" id="NF000825">
    <property type="entry name" value="PRK00068.1"/>
    <property type="match status" value="1"/>
</dbReference>
<feature type="region of interest" description="Disordered" evidence="6">
    <location>
        <begin position="897"/>
        <end position="932"/>
    </location>
</feature>
<feature type="transmembrane region" description="Helical" evidence="5">
    <location>
        <begin position="213"/>
        <end position="230"/>
    </location>
</feature>
<evidence type="ECO:0000256" key="6">
    <source>
        <dbReference type="SAM" id="MobiDB-lite"/>
    </source>
</evidence>
<dbReference type="PANTHER" id="PTHR39344">
    <property type="entry name" value="UPF0182 PROTEIN SLL1060"/>
    <property type="match status" value="1"/>
</dbReference>